<name>E1QKC4_DESB2</name>
<proteinExistence type="inferred from homology"/>
<comment type="caution">
    <text evidence="6">Lacks conserved residue(s) required for the propagation of feature annotation.</text>
</comment>
<dbReference type="InterPro" id="IPR002504">
    <property type="entry name" value="NADK"/>
</dbReference>
<keyword evidence="6" id="KW-0547">Nucleotide-binding</keyword>
<organism evidence="7 8">
    <name type="scientific">Desulfarculus baarsii (strain ATCC 33931 / DSM 2075 / LMG 7858 / VKM B-1802 / 2st14)</name>
    <dbReference type="NCBI Taxonomy" id="644282"/>
    <lineage>
        <taxon>Bacteria</taxon>
        <taxon>Pseudomonadati</taxon>
        <taxon>Thermodesulfobacteriota</taxon>
        <taxon>Desulfarculia</taxon>
        <taxon>Desulfarculales</taxon>
        <taxon>Desulfarculaceae</taxon>
        <taxon>Desulfarculus</taxon>
    </lineage>
</organism>
<dbReference type="GO" id="GO:0051287">
    <property type="term" value="F:NAD binding"/>
    <property type="evidence" value="ECO:0007669"/>
    <property type="project" value="UniProtKB-ARBA"/>
</dbReference>
<dbReference type="InterPro" id="IPR017437">
    <property type="entry name" value="ATP-NAD_kinase_PpnK-typ_C"/>
</dbReference>
<keyword evidence="6" id="KW-0963">Cytoplasm</keyword>
<comment type="cofactor">
    <cofactor evidence="6">
        <name>a divalent metal cation</name>
        <dbReference type="ChEBI" id="CHEBI:60240"/>
    </cofactor>
</comment>
<dbReference type="Gene3D" id="3.40.50.10330">
    <property type="entry name" value="Probable inorganic polyphosphate/atp-NAD kinase, domain 1"/>
    <property type="match status" value="1"/>
</dbReference>
<reference evidence="7 8" key="1">
    <citation type="journal article" date="2010" name="Stand. Genomic Sci.">
        <title>Complete genome sequence of Desulfarculus baarsii type strain (2st14).</title>
        <authorList>
            <person name="Sun H."/>
            <person name="Spring S."/>
            <person name="Lapidus A."/>
            <person name="Davenport K."/>
            <person name="Del Rio T.G."/>
            <person name="Tice H."/>
            <person name="Nolan M."/>
            <person name="Copeland A."/>
            <person name="Cheng J.F."/>
            <person name="Lucas S."/>
            <person name="Tapia R."/>
            <person name="Goodwin L."/>
            <person name="Pitluck S."/>
            <person name="Ivanova N."/>
            <person name="Pagani I."/>
            <person name="Mavromatis K."/>
            <person name="Ovchinnikova G."/>
            <person name="Pati A."/>
            <person name="Chen A."/>
            <person name="Palaniappan K."/>
            <person name="Hauser L."/>
            <person name="Chang Y.J."/>
            <person name="Jeffries C.D."/>
            <person name="Detter J.C."/>
            <person name="Han C."/>
            <person name="Rohde M."/>
            <person name="Brambilla E."/>
            <person name="Goker M."/>
            <person name="Woyke T."/>
            <person name="Bristow J."/>
            <person name="Eisen J.A."/>
            <person name="Markowitz V."/>
            <person name="Hugenholtz P."/>
            <person name="Kyrpides N.C."/>
            <person name="Klenk H.P."/>
            <person name="Land M."/>
        </authorList>
    </citation>
    <scope>NUCLEOTIDE SEQUENCE [LARGE SCALE GENOMIC DNA]</scope>
    <source>
        <strain evidence="8">ATCC 33931 / DSM 2075 / LMG 7858 / VKM B-1802 / 2st14</strain>
    </source>
</reference>
<dbReference type="Gene3D" id="2.60.200.30">
    <property type="entry name" value="Probable inorganic polyphosphate/atp-NAD kinase, domain 2"/>
    <property type="match status" value="1"/>
</dbReference>
<feature type="binding site" evidence="6">
    <location>
        <begin position="185"/>
        <end position="190"/>
    </location>
    <ligand>
        <name>NAD(+)</name>
        <dbReference type="ChEBI" id="CHEBI:57540"/>
    </ligand>
</feature>
<keyword evidence="1 6" id="KW-0808">Transferase</keyword>
<dbReference type="EMBL" id="CP002085">
    <property type="protein sequence ID" value="ADK86017.1"/>
    <property type="molecule type" value="Genomic_DNA"/>
</dbReference>
<evidence type="ECO:0000256" key="4">
    <source>
        <dbReference type="ARBA" id="ARBA00023027"/>
    </source>
</evidence>
<dbReference type="GO" id="GO:0003951">
    <property type="term" value="F:NAD+ kinase activity"/>
    <property type="evidence" value="ECO:0007669"/>
    <property type="project" value="UniProtKB-UniRule"/>
</dbReference>
<dbReference type="GO" id="GO:0005524">
    <property type="term" value="F:ATP binding"/>
    <property type="evidence" value="ECO:0007669"/>
    <property type="project" value="UniProtKB-KW"/>
</dbReference>
<dbReference type="PANTHER" id="PTHR20275">
    <property type="entry name" value="NAD KINASE"/>
    <property type="match status" value="1"/>
</dbReference>
<evidence type="ECO:0000256" key="2">
    <source>
        <dbReference type="ARBA" id="ARBA00022777"/>
    </source>
</evidence>
<dbReference type="Pfam" id="PF01513">
    <property type="entry name" value="NAD_kinase"/>
    <property type="match status" value="1"/>
</dbReference>
<dbReference type="STRING" id="644282.Deba_2663"/>
<evidence type="ECO:0000313" key="7">
    <source>
        <dbReference type="EMBL" id="ADK86017.1"/>
    </source>
</evidence>
<dbReference type="HAMAP" id="MF_00361">
    <property type="entry name" value="NAD_kinase"/>
    <property type="match status" value="1"/>
</dbReference>
<feature type="binding site" evidence="6">
    <location>
        <begin position="67"/>
        <end position="68"/>
    </location>
    <ligand>
        <name>NAD(+)</name>
        <dbReference type="ChEBI" id="CHEBI:57540"/>
    </ligand>
</feature>
<dbReference type="GO" id="GO:0006741">
    <property type="term" value="P:NADP+ biosynthetic process"/>
    <property type="evidence" value="ECO:0007669"/>
    <property type="project" value="UniProtKB-UniRule"/>
</dbReference>
<evidence type="ECO:0000256" key="1">
    <source>
        <dbReference type="ARBA" id="ARBA00022679"/>
    </source>
</evidence>
<comment type="subcellular location">
    <subcellularLocation>
        <location evidence="6">Cytoplasm</location>
    </subcellularLocation>
</comment>
<evidence type="ECO:0000256" key="3">
    <source>
        <dbReference type="ARBA" id="ARBA00022857"/>
    </source>
</evidence>
<evidence type="ECO:0000256" key="5">
    <source>
        <dbReference type="ARBA" id="ARBA00047925"/>
    </source>
</evidence>
<gene>
    <name evidence="6" type="primary">nadK</name>
    <name evidence="7" type="ordered locus">Deba_2663</name>
</gene>
<protein>
    <recommendedName>
        <fullName evidence="6">NAD kinase</fullName>
        <ecNumber evidence="6">2.7.1.23</ecNumber>
    </recommendedName>
    <alternativeName>
        <fullName evidence="6">ATP-dependent NAD kinase</fullName>
    </alternativeName>
</protein>
<dbReference type="EC" id="2.7.1.23" evidence="6"/>
<feature type="active site" description="Proton acceptor" evidence="6">
    <location>
        <position position="67"/>
    </location>
</feature>
<dbReference type="KEGG" id="dbr:Deba_2663"/>
<feature type="binding site" evidence="6">
    <location>
        <begin position="144"/>
        <end position="145"/>
    </location>
    <ligand>
        <name>NAD(+)</name>
        <dbReference type="ChEBI" id="CHEBI:57540"/>
    </ligand>
</feature>
<dbReference type="HOGENOM" id="CLU_008831_0_1_7"/>
<comment type="function">
    <text evidence="6">Involved in the regulation of the intracellular balance of NAD and NADP, and is a key enzyme in the biosynthesis of NADP. Catalyzes specifically the phosphorylation on 2'-hydroxyl of the adenosine moiety of NAD to yield NADP.</text>
</comment>
<feature type="binding site" evidence="6">
    <location>
        <position position="155"/>
    </location>
    <ligand>
        <name>NAD(+)</name>
        <dbReference type="ChEBI" id="CHEBI:57540"/>
    </ligand>
</feature>
<dbReference type="InterPro" id="IPR017438">
    <property type="entry name" value="ATP-NAD_kinase_N"/>
</dbReference>
<keyword evidence="4 6" id="KW-0520">NAD</keyword>
<feature type="binding site" evidence="6">
    <location>
        <position position="174"/>
    </location>
    <ligand>
        <name>NAD(+)</name>
        <dbReference type="ChEBI" id="CHEBI:57540"/>
    </ligand>
</feature>
<evidence type="ECO:0000313" key="8">
    <source>
        <dbReference type="Proteomes" id="UP000009047"/>
    </source>
</evidence>
<feature type="binding site" evidence="6">
    <location>
        <position position="172"/>
    </location>
    <ligand>
        <name>NAD(+)</name>
        <dbReference type="ChEBI" id="CHEBI:57540"/>
    </ligand>
</feature>
<dbReference type="SUPFAM" id="SSF111331">
    <property type="entry name" value="NAD kinase/diacylglycerol kinase-like"/>
    <property type="match status" value="1"/>
</dbReference>
<dbReference type="RefSeq" id="WP_013259456.1">
    <property type="nucleotide sequence ID" value="NC_014365.1"/>
</dbReference>
<dbReference type="InterPro" id="IPR016064">
    <property type="entry name" value="NAD/diacylglycerol_kinase_sf"/>
</dbReference>
<dbReference type="GO" id="GO:0019674">
    <property type="term" value="P:NAD+ metabolic process"/>
    <property type="evidence" value="ECO:0007669"/>
    <property type="project" value="InterPro"/>
</dbReference>
<keyword evidence="8" id="KW-1185">Reference proteome</keyword>
<sequence length="285" mass="30520">MNNILVIHKANTPVARDQAQELRGWLEARGKAVTVREAQGGEPAARGAAGEAALPARADLAVVMGGDGTMLGAVRDMVAAGLERTPILGVNLGGLGFLTAVSSEEMLPAMERALQGRFEAPPRMMLRAEVRRDGRAVAQFVALNDLVINKAALARIIELHLDVDQRHLTTFRADGLIVATPTGSTAYNLSAGGPICHPELDCVLVTPICSFALSNRPLLLGPFMVLRVAMGERAAQTTLTCDGQVGLELQPADEIIIGRAAKTVRVIQSPFKDYYQILRTKLRWG</sequence>
<dbReference type="Proteomes" id="UP000009047">
    <property type="component" value="Chromosome"/>
</dbReference>
<comment type="similarity">
    <text evidence="6">Belongs to the NAD kinase family.</text>
</comment>
<dbReference type="AlphaFoldDB" id="E1QKC4"/>
<comment type="catalytic activity">
    <reaction evidence="5 6">
        <text>NAD(+) + ATP = ADP + NADP(+) + H(+)</text>
        <dbReference type="Rhea" id="RHEA:18629"/>
        <dbReference type="ChEBI" id="CHEBI:15378"/>
        <dbReference type="ChEBI" id="CHEBI:30616"/>
        <dbReference type="ChEBI" id="CHEBI:57540"/>
        <dbReference type="ChEBI" id="CHEBI:58349"/>
        <dbReference type="ChEBI" id="CHEBI:456216"/>
        <dbReference type="EC" id="2.7.1.23"/>
    </reaction>
</comment>
<dbReference type="Pfam" id="PF20143">
    <property type="entry name" value="NAD_kinase_C"/>
    <property type="match status" value="1"/>
</dbReference>
<feature type="binding site" evidence="6">
    <location>
        <position position="244"/>
    </location>
    <ligand>
        <name>NAD(+)</name>
        <dbReference type="ChEBI" id="CHEBI:57540"/>
    </ligand>
</feature>
<accession>E1QKC4</accession>
<dbReference type="GO" id="GO:0046872">
    <property type="term" value="F:metal ion binding"/>
    <property type="evidence" value="ECO:0007669"/>
    <property type="project" value="UniProtKB-UniRule"/>
</dbReference>
<keyword evidence="3 6" id="KW-0521">NADP</keyword>
<dbReference type="PANTHER" id="PTHR20275:SF0">
    <property type="entry name" value="NAD KINASE"/>
    <property type="match status" value="1"/>
</dbReference>
<keyword evidence="6" id="KW-0067">ATP-binding</keyword>
<dbReference type="eggNOG" id="COG0061">
    <property type="taxonomic scope" value="Bacteria"/>
</dbReference>
<evidence type="ECO:0000256" key="6">
    <source>
        <dbReference type="HAMAP-Rule" id="MF_00361"/>
    </source>
</evidence>
<keyword evidence="2 6" id="KW-0418">Kinase</keyword>
<dbReference type="GO" id="GO:0005737">
    <property type="term" value="C:cytoplasm"/>
    <property type="evidence" value="ECO:0007669"/>
    <property type="project" value="UniProtKB-SubCell"/>
</dbReference>